<feature type="compositionally biased region" description="Basic and acidic residues" evidence="1">
    <location>
        <begin position="280"/>
        <end position="293"/>
    </location>
</feature>
<dbReference type="AlphaFoldDB" id="A0AA90ZTF5"/>
<dbReference type="EMBL" id="VZCC01000006">
    <property type="protein sequence ID" value="MQN82728.1"/>
    <property type="molecule type" value="Genomic_DNA"/>
</dbReference>
<feature type="region of interest" description="Disordered" evidence="1">
    <location>
        <begin position="321"/>
        <end position="346"/>
    </location>
</feature>
<comment type="caution">
    <text evidence="2">The sequence shown here is derived from an EMBL/GenBank/DDBJ whole genome shotgun (WGS) entry which is preliminary data.</text>
</comment>
<organism evidence="2 3">
    <name type="scientific">Segatella copri</name>
    <dbReference type="NCBI Taxonomy" id="165179"/>
    <lineage>
        <taxon>Bacteria</taxon>
        <taxon>Pseudomonadati</taxon>
        <taxon>Bacteroidota</taxon>
        <taxon>Bacteroidia</taxon>
        <taxon>Bacteroidales</taxon>
        <taxon>Prevotellaceae</taxon>
        <taxon>Segatella</taxon>
    </lineage>
</organism>
<dbReference type="Proteomes" id="UP000421408">
    <property type="component" value="Unassembled WGS sequence"/>
</dbReference>
<name>A0AA90ZTF5_9BACT</name>
<feature type="compositionally biased region" description="Polar residues" evidence="1">
    <location>
        <begin position="40"/>
        <end position="49"/>
    </location>
</feature>
<feature type="compositionally biased region" description="Basic and acidic residues" evidence="1">
    <location>
        <begin position="333"/>
        <end position="344"/>
    </location>
</feature>
<feature type="compositionally biased region" description="Low complexity" evidence="1">
    <location>
        <begin position="28"/>
        <end position="39"/>
    </location>
</feature>
<feature type="compositionally biased region" description="Polar residues" evidence="1">
    <location>
        <begin position="266"/>
        <end position="277"/>
    </location>
</feature>
<dbReference type="RefSeq" id="WP_153118168.1">
    <property type="nucleotide sequence ID" value="NZ_VZCC01000006.1"/>
</dbReference>
<sequence length="432" mass="47170">MSDDLTSKRPATAVTPITDFPSNDDGQSAPSEPATSSSSVQTLTQPSGDSASAQATSTTATAPIDTNGLVVGNQPSFTQQPTEEVTEVTPNQGISIDWSKPYADIEQNPLLQQMKPYDIMRDFEKNGNGDWASFMPWLQSLGDVDKTVAANAALQKKAERQAKWEQLGNLFQHIGNFFGTAIGAPEQKVESAQALTERQRKLREGTDALRQKGYDQMMANIWKDRQNKQAQMQAEAAAKANEALAAYRGSQKNQVDALTPVKVDEATQSARQHSTGADLNEAKKKTEDELRGKKGDLLTAQANNANAGAADKRSHIGVNNSTIAKNNAQTQKTNRENADNKEADDFNTNYVNNPVFKKHVNEWAIHNGMNIGGNTDGRGGTWANKYNRQQASAYARAKMAKEGKKRTVRPYGGKPAKGKSSTKVDYSKYQRK</sequence>
<feature type="compositionally biased region" description="Polar residues" evidence="1">
    <location>
        <begin position="321"/>
        <end position="332"/>
    </location>
</feature>
<accession>A0AA90ZTF5</accession>
<evidence type="ECO:0000313" key="3">
    <source>
        <dbReference type="Proteomes" id="UP000421408"/>
    </source>
</evidence>
<evidence type="ECO:0000313" key="2">
    <source>
        <dbReference type="EMBL" id="MQN82728.1"/>
    </source>
</evidence>
<evidence type="ECO:0000256" key="1">
    <source>
        <dbReference type="SAM" id="MobiDB-lite"/>
    </source>
</evidence>
<feature type="region of interest" description="Disordered" evidence="1">
    <location>
        <begin position="266"/>
        <end position="293"/>
    </location>
</feature>
<proteinExistence type="predicted"/>
<gene>
    <name evidence="2" type="ORF">F7D74_01710</name>
</gene>
<feature type="compositionally biased region" description="Low complexity" evidence="1">
    <location>
        <begin position="78"/>
        <end position="90"/>
    </location>
</feature>
<feature type="region of interest" description="Disordered" evidence="1">
    <location>
        <begin position="393"/>
        <end position="432"/>
    </location>
</feature>
<reference evidence="3" key="1">
    <citation type="submission" date="2019-09" db="EMBL/GenBank/DDBJ databases">
        <title>Distinct polysaccharide growth profiles of human intestinal Prevotella copri isolates.</title>
        <authorList>
            <person name="Fehlner-Peach H."/>
            <person name="Magnabosco C."/>
            <person name="Raghavan V."/>
            <person name="Scher J.U."/>
            <person name="Tett A."/>
            <person name="Cox L.M."/>
            <person name="Gottsegen C."/>
            <person name="Watters A."/>
            <person name="Wiltshire- Gordon J.D."/>
            <person name="Segata N."/>
            <person name="Bonneau R."/>
            <person name="Littman D.R."/>
        </authorList>
    </citation>
    <scope>NUCLEOTIDE SEQUENCE [LARGE SCALE GENOMIC DNA]</scope>
    <source>
        <strain evidence="3">iAA108</strain>
    </source>
</reference>
<protein>
    <submittedName>
        <fullName evidence="2">Uncharacterized protein</fullName>
    </submittedName>
</protein>
<feature type="compositionally biased region" description="Low complexity" evidence="1">
    <location>
        <begin position="50"/>
        <end position="62"/>
    </location>
</feature>
<feature type="region of interest" description="Disordered" evidence="1">
    <location>
        <begin position="1"/>
        <end position="92"/>
    </location>
</feature>